<dbReference type="AlphaFoldDB" id="A0AAW1NMD4"/>
<keyword evidence="2" id="KW-1185">Reference proteome</keyword>
<accession>A0AAW1NMD4</accession>
<name>A0AAW1NMD4_9CHLO</name>
<reference evidence="1 2" key="1">
    <citation type="journal article" date="2024" name="Nat. Commun.">
        <title>Phylogenomics reveals the evolutionary origins of lichenization in chlorophyte algae.</title>
        <authorList>
            <person name="Puginier C."/>
            <person name="Libourel C."/>
            <person name="Otte J."/>
            <person name="Skaloud P."/>
            <person name="Haon M."/>
            <person name="Grisel S."/>
            <person name="Petersen M."/>
            <person name="Berrin J.G."/>
            <person name="Delaux P.M."/>
            <person name="Dal Grande F."/>
            <person name="Keller J."/>
        </authorList>
    </citation>
    <scope>NUCLEOTIDE SEQUENCE [LARGE SCALE GENOMIC DNA]</scope>
    <source>
        <strain evidence="1 2">SAG 2036</strain>
    </source>
</reference>
<evidence type="ECO:0000313" key="2">
    <source>
        <dbReference type="Proteomes" id="UP001465755"/>
    </source>
</evidence>
<protein>
    <submittedName>
        <fullName evidence="1">Uncharacterized protein</fullName>
    </submittedName>
</protein>
<gene>
    <name evidence="1" type="ORF">WJX73_004426</name>
</gene>
<dbReference type="EMBL" id="JALJOQ010000263">
    <property type="protein sequence ID" value="KAK9786800.1"/>
    <property type="molecule type" value="Genomic_DNA"/>
</dbReference>
<comment type="caution">
    <text evidence="1">The sequence shown here is derived from an EMBL/GenBank/DDBJ whole genome shotgun (WGS) entry which is preliminary data.</text>
</comment>
<evidence type="ECO:0000313" key="1">
    <source>
        <dbReference type="EMBL" id="KAK9786800.1"/>
    </source>
</evidence>
<dbReference type="Proteomes" id="UP001465755">
    <property type="component" value="Unassembled WGS sequence"/>
</dbReference>
<organism evidence="1 2">
    <name type="scientific">Symbiochloris irregularis</name>
    <dbReference type="NCBI Taxonomy" id="706552"/>
    <lineage>
        <taxon>Eukaryota</taxon>
        <taxon>Viridiplantae</taxon>
        <taxon>Chlorophyta</taxon>
        <taxon>core chlorophytes</taxon>
        <taxon>Trebouxiophyceae</taxon>
        <taxon>Trebouxiales</taxon>
        <taxon>Trebouxiaceae</taxon>
        <taxon>Symbiochloris</taxon>
    </lineage>
</organism>
<sequence length="91" mass="9829">MSGLGLGSFVVQLQHVQCSDVAAFDKAVSGPAVFGFEWWGQRRAIRGKAPSGFALVWQKSVKFKITESTARSLGDIAQVNTLALTLIIYLS</sequence>
<proteinExistence type="predicted"/>